<keyword evidence="3" id="KW-0812">Transmembrane</keyword>
<dbReference type="STRING" id="3750.A0A498IPQ6"/>
<gene>
    <name evidence="10" type="ORF">DVH24_005704</name>
</gene>
<comment type="similarity">
    <text evidence="2">Belongs to the band 7/mec-2 family.</text>
</comment>
<evidence type="ECO:0000256" key="4">
    <source>
        <dbReference type="ARBA" id="ARBA00022824"/>
    </source>
</evidence>
<dbReference type="InterPro" id="IPR001107">
    <property type="entry name" value="Band_7"/>
</dbReference>
<dbReference type="GO" id="GO:0005789">
    <property type="term" value="C:endoplasmic reticulum membrane"/>
    <property type="evidence" value="ECO:0007669"/>
    <property type="project" value="UniProtKB-SubCell"/>
</dbReference>
<evidence type="ECO:0000256" key="8">
    <source>
        <dbReference type="ARBA" id="ARBA00023180"/>
    </source>
</evidence>
<dbReference type="Pfam" id="PF01145">
    <property type="entry name" value="Band_7"/>
    <property type="match status" value="1"/>
</dbReference>
<comment type="caution">
    <text evidence="10">The sequence shown here is derived from an EMBL/GenBank/DDBJ whole genome shotgun (WGS) entry which is preliminary data.</text>
</comment>
<protein>
    <recommendedName>
        <fullName evidence="9">Band 7 domain-containing protein</fullName>
    </recommendedName>
</protein>
<dbReference type="PANTHER" id="PTHR15351:SF3">
    <property type="entry name" value="ERLIN"/>
    <property type="match status" value="1"/>
</dbReference>
<accession>A0A498IPQ6</accession>
<keyword evidence="7" id="KW-0472">Membrane</keyword>
<evidence type="ECO:0000256" key="3">
    <source>
        <dbReference type="ARBA" id="ARBA00022692"/>
    </source>
</evidence>
<organism evidence="10 11">
    <name type="scientific">Malus domestica</name>
    <name type="common">Apple</name>
    <name type="synonym">Pyrus malus</name>
    <dbReference type="NCBI Taxonomy" id="3750"/>
    <lineage>
        <taxon>Eukaryota</taxon>
        <taxon>Viridiplantae</taxon>
        <taxon>Streptophyta</taxon>
        <taxon>Embryophyta</taxon>
        <taxon>Tracheophyta</taxon>
        <taxon>Spermatophyta</taxon>
        <taxon>Magnoliopsida</taxon>
        <taxon>eudicotyledons</taxon>
        <taxon>Gunneridae</taxon>
        <taxon>Pentapetalae</taxon>
        <taxon>rosids</taxon>
        <taxon>fabids</taxon>
        <taxon>Rosales</taxon>
        <taxon>Rosaceae</taxon>
        <taxon>Amygdaloideae</taxon>
        <taxon>Maleae</taxon>
        <taxon>Malus</taxon>
    </lineage>
</organism>
<dbReference type="PANTHER" id="PTHR15351">
    <property type="entry name" value="ERLIN (ER LIPID RAFT ASSOCIATED PROTEIN) HOMOLOG"/>
    <property type="match status" value="1"/>
</dbReference>
<dbReference type="Proteomes" id="UP000290289">
    <property type="component" value="Chromosome 11"/>
</dbReference>
<evidence type="ECO:0000256" key="1">
    <source>
        <dbReference type="ARBA" id="ARBA00004648"/>
    </source>
</evidence>
<evidence type="ECO:0000256" key="6">
    <source>
        <dbReference type="ARBA" id="ARBA00022989"/>
    </source>
</evidence>
<dbReference type="EMBL" id="RDQH01000337">
    <property type="protein sequence ID" value="RXH83451.1"/>
    <property type="molecule type" value="Genomic_DNA"/>
</dbReference>
<keyword evidence="4" id="KW-0256">Endoplasmic reticulum</keyword>
<evidence type="ECO:0000313" key="11">
    <source>
        <dbReference type="Proteomes" id="UP000290289"/>
    </source>
</evidence>
<evidence type="ECO:0000256" key="5">
    <source>
        <dbReference type="ARBA" id="ARBA00022968"/>
    </source>
</evidence>
<dbReference type="AlphaFoldDB" id="A0A498IPQ6"/>
<evidence type="ECO:0000259" key="9">
    <source>
        <dbReference type="Pfam" id="PF01145"/>
    </source>
</evidence>
<keyword evidence="11" id="KW-1185">Reference proteome</keyword>
<keyword evidence="6" id="KW-1133">Transmembrane helix</keyword>
<sequence>MTSLPSEATCLSSPVSISLEAQRESRLGSPDSKKILHLALISGFYYVAIDLDCIFAKYYDMLAGELRLTVLPTSSTISILHQVPEGHVGVYWRGCAFLKTITDPGFHLKLPLVTHFEPIQVTLQTDQVRDIPCGTKRCVMINFEKIEMVDKLDDETMAIELETWLQGKLEMHKSLIASYRIAREGHLHFVQNQTSFNTQKH</sequence>
<feature type="domain" description="Band 7" evidence="9">
    <location>
        <begin position="82"/>
        <end position="144"/>
    </location>
</feature>
<keyword evidence="5" id="KW-0735">Signal-anchor</keyword>
<evidence type="ECO:0000256" key="2">
    <source>
        <dbReference type="ARBA" id="ARBA00008164"/>
    </source>
</evidence>
<dbReference type="GO" id="GO:0032933">
    <property type="term" value="P:SREBP signaling pathway"/>
    <property type="evidence" value="ECO:0007669"/>
    <property type="project" value="TreeGrafter"/>
</dbReference>
<name>A0A498IPQ6_MALDO</name>
<reference evidence="10 11" key="1">
    <citation type="submission" date="2018-10" db="EMBL/GenBank/DDBJ databases">
        <title>A high-quality apple genome assembly.</title>
        <authorList>
            <person name="Hu J."/>
        </authorList>
    </citation>
    <scope>NUCLEOTIDE SEQUENCE [LARGE SCALE GENOMIC DNA]</scope>
    <source>
        <strain evidence="11">cv. HFTH1</strain>
        <tissue evidence="10">Young leaf</tissue>
    </source>
</reference>
<dbReference type="GO" id="GO:0015485">
    <property type="term" value="F:cholesterol binding"/>
    <property type="evidence" value="ECO:0007669"/>
    <property type="project" value="TreeGrafter"/>
</dbReference>
<evidence type="ECO:0000313" key="10">
    <source>
        <dbReference type="EMBL" id="RXH83451.1"/>
    </source>
</evidence>
<evidence type="ECO:0000256" key="7">
    <source>
        <dbReference type="ARBA" id="ARBA00023136"/>
    </source>
</evidence>
<dbReference type="InterPro" id="IPR033294">
    <property type="entry name" value="Erlin1/2"/>
</dbReference>
<dbReference type="GO" id="GO:0031625">
    <property type="term" value="F:ubiquitin protein ligase binding"/>
    <property type="evidence" value="ECO:0007669"/>
    <property type="project" value="InterPro"/>
</dbReference>
<comment type="subcellular location">
    <subcellularLocation>
        <location evidence="1">Endoplasmic reticulum membrane</location>
        <topology evidence="1">Single-pass type II membrane protein</topology>
    </subcellularLocation>
</comment>
<proteinExistence type="inferred from homology"/>
<keyword evidence="8" id="KW-0325">Glycoprotein</keyword>